<keyword evidence="2" id="KW-1185">Reference proteome</keyword>
<dbReference type="EMBL" id="CAJHNJ030000057">
    <property type="protein sequence ID" value="CAG9133128.1"/>
    <property type="molecule type" value="Genomic_DNA"/>
</dbReference>
<dbReference type="Proteomes" id="UP000653454">
    <property type="component" value="Unassembled WGS sequence"/>
</dbReference>
<evidence type="ECO:0000313" key="2">
    <source>
        <dbReference type="Proteomes" id="UP000653454"/>
    </source>
</evidence>
<sequence>MDEDIKSNLKLVVESSMLRKLSKSVEESDTHYEFTIRQQHLSTNISALQELFKTVDLKDNSNLSNDILSSLILLSKELQSKGEWNTEESMNFSMSLNTGFESLYLISIDDILKSVITPFPTQTLFDLCLAKLHSKLTIQDFKHYPSLVEVYCLLIENLANYKVKVTPSAILPISLLLIDDYNKAYKLKGLKCCQTILKAQAQKDFLNGNYHEVIYISLGNALREKDLAVTKLLLECFMEFMRILPATEKVDTMDNIFLKVLEEMATEANFDRKLAYFAFLQKFIPIHGINCVKRKRRLFAIIVENIDMCTNQPIRKVMLDDTLKVIYHNNIIILIG</sequence>
<accession>A0A8S4G272</accession>
<dbReference type="InterPro" id="IPR016024">
    <property type="entry name" value="ARM-type_fold"/>
</dbReference>
<organism evidence="1 2">
    <name type="scientific">Plutella xylostella</name>
    <name type="common">Diamondback moth</name>
    <name type="synonym">Plutella maculipennis</name>
    <dbReference type="NCBI Taxonomy" id="51655"/>
    <lineage>
        <taxon>Eukaryota</taxon>
        <taxon>Metazoa</taxon>
        <taxon>Ecdysozoa</taxon>
        <taxon>Arthropoda</taxon>
        <taxon>Hexapoda</taxon>
        <taxon>Insecta</taxon>
        <taxon>Pterygota</taxon>
        <taxon>Neoptera</taxon>
        <taxon>Endopterygota</taxon>
        <taxon>Lepidoptera</taxon>
        <taxon>Glossata</taxon>
        <taxon>Ditrysia</taxon>
        <taxon>Yponomeutoidea</taxon>
        <taxon>Plutellidae</taxon>
        <taxon>Plutella</taxon>
    </lineage>
</organism>
<evidence type="ECO:0000313" key="1">
    <source>
        <dbReference type="EMBL" id="CAG9133128.1"/>
    </source>
</evidence>
<protein>
    <submittedName>
        <fullName evidence="1">(diamondback moth) hypothetical protein</fullName>
    </submittedName>
</protein>
<name>A0A8S4G272_PLUXY</name>
<dbReference type="AlphaFoldDB" id="A0A8S4G272"/>
<comment type="caution">
    <text evidence="1">The sequence shown here is derived from an EMBL/GenBank/DDBJ whole genome shotgun (WGS) entry which is preliminary data.</text>
</comment>
<reference evidence="1" key="1">
    <citation type="submission" date="2020-11" db="EMBL/GenBank/DDBJ databases">
        <authorList>
            <person name="Whiteford S."/>
        </authorList>
    </citation>
    <scope>NUCLEOTIDE SEQUENCE</scope>
</reference>
<dbReference type="SUPFAM" id="SSF48371">
    <property type="entry name" value="ARM repeat"/>
    <property type="match status" value="1"/>
</dbReference>
<gene>
    <name evidence="1" type="ORF">PLXY2_LOCUS11345</name>
</gene>
<proteinExistence type="predicted"/>